<evidence type="ECO:0000256" key="1">
    <source>
        <dbReference type="SAM" id="Phobius"/>
    </source>
</evidence>
<feature type="transmembrane region" description="Helical" evidence="1">
    <location>
        <begin position="6"/>
        <end position="25"/>
    </location>
</feature>
<keyword evidence="3" id="KW-1185">Reference proteome</keyword>
<comment type="caution">
    <text evidence="2">The sequence shown here is derived from an EMBL/GenBank/DDBJ whole genome shotgun (WGS) entry which is preliminary data.</text>
</comment>
<dbReference type="AlphaFoldDB" id="A0A7K0CNJ0"/>
<sequence>MNDGILSIILVAAGLLVGAGLGWYGRKSAAARTLRRKEKFFGLPENSECLVVVNRDASGADWSVAKHDVFALVELAAVIRECGAHLQIIAHDTANQGFGDRTEFCVGTPISNRRMAAHMHSLLPGIRINTDPEPGPDRGAFAIGSERYRLDSGVTEHVILARLTAGQDARPVFISCGQRSITNQAAMRYLAKHEARLSRKYGNSTFVLLLKVVNSQSYGADVVELVADVTKAAKSPSPLAKGESKDRSSK</sequence>
<dbReference type="RefSeq" id="WP_153455409.1">
    <property type="nucleotide sequence ID" value="NZ_WEGJ01000022.1"/>
</dbReference>
<evidence type="ECO:0000313" key="3">
    <source>
        <dbReference type="Proteomes" id="UP000466345"/>
    </source>
</evidence>
<evidence type="ECO:0008006" key="4">
    <source>
        <dbReference type="Google" id="ProtNLM"/>
    </source>
</evidence>
<dbReference type="EMBL" id="WEGJ01000022">
    <property type="protein sequence ID" value="MQY14592.1"/>
    <property type="molecule type" value="Genomic_DNA"/>
</dbReference>
<accession>A0A7K0CNJ0</accession>
<evidence type="ECO:0000313" key="2">
    <source>
        <dbReference type="EMBL" id="MQY14592.1"/>
    </source>
</evidence>
<protein>
    <recommendedName>
        <fullName evidence="4">Secreted protein</fullName>
    </recommendedName>
</protein>
<keyword evidence="1" id="KW-0472">Membrane</keyword>
<organism evidence="2 3">
    <name type="scientific">Streptomyces smaragdinus</name>
    <dbReference type="NCBI Taxonomy" id="2585196"/>
    <lineage>
        <taxon>Bacteria</taxon>
        <taxon>Bacillati</taxon>
        <taxon>Actinomycetota</taxon>
        <taxon>Actinomycetes</taxon>
        <taxon>Kitasatosporales</taxon>
        <taxon>Streptomycetaceae</taxon>
        <taxon>Streptomyces</taxon>
    </lineage>
</organism>
<gene>
    <name evidence="2" type="ORF">SRB5_47600</name>
</gene>
<name>A0A7K0CNJ0_9ACTN</name>
<dbReference type="OrthoDB" id="3208544at2"/>
<keyword evidence="1" id="KW-1133">Transmembrane helix</keyword>
<proteinExistence type="predicted"/>
<keyword evidence="1" id="KW-0812">Transmembrane</keyword>
<dbReference type="Proteomes" id="UP000466345">
    <property type="component" value="Unassembled WGS sequence"/>
</dbReference>
<reference evidence="2 3" key="1">
    <citation type="submission" date="2019-10" db="EMBL/GenBank/DDBJ databases">
        <title>Streptomyces smaragdinus sp. nov. and Streptomyces fabii sp. nov., isolated from the gut of fungus growing-termite Macrotermes natalensis.</title>
        <authorList>
            <person name="Schwitalla J."/>
            <person name="Benndorf R."/>
            <person name="Martin K."/>
            <person name="De Beer W."/>
            <person name="Kaster A.-K."/>
            <person name="Vollmers J."/>
            <person name="Poulsen M."/>
            <person name="Beemelmanns C."/>
        </authorList>
    </citation>
    <scope>NUCLEOTIDE SEQUENCE [LARGE SCALE GENOMIC DNA]</scope>
    <source>
        <strain evidence="2 3">RB5</strain>
    </source>
</reference>